<organism evidence="1 2">
    <name type="scientific">Camellia lanceoleosa</name>
    <dbReference type="NCBI Taxonomy" id="1840588"/>
    <lineage>
        <taxon>Eukaryota</taxon>
        <taxon>Viridiplantae</taxon>
        <taxon>Streptophyta</taxon>
        <taxon>Embryophyta</taxon>
        <taxon>Tracheophyta</taxon>
        <taxon>Spermatophyta</taxon>
        <taxon>Magnoliopsida</taxon>
        <taxon>eudicotyledons</taxon>
        <taxon>Gunneridae</taxon>
        <taxon>Pentapetalae</taxon>
        <taxon>asterids</taxon>
        <taxon>Ericales</taxon>
        <taxon>Theaceae</taxon>
        <taxon>Camellia</taxon>
    </lineage>
</organism>
<sequence length="85" mass="9580">MFLLEATSGSSVKRYVPRKKPLSKLLESAHAVEREFQVIEALGIHTQVPVPKVFCLCTDSSVIRTPFYIMEYLDGRIFLDPGLPV</sequence>
<accession>A0ACC0J275</accession>
<reference evidence="1 2" key="1">
    <citation type="journal article" date="2022" name="Plant J.">
        <title>Chromosome-level genome of Camellia lanceoleosa provides a valuable resource for understanding genome evolution and self-incompatibility.</title>
        <authorList>
            <person name="Gong W."/>
            <person name="Xiao S."/>
            <person name="Wang L."/>
            <person name="Liao Z."/>
            <person name="Chang Y."/>
            <person name="Mo W."/>
            <person name="Hu G."/>
            <person name="Li W."/>
            <person name="Zhao G."/>
            <person name="Zhu H."/>
            <person name="Hu X."/>
            <person name="Ji K."/>
            <person name="Xiang X."/>
            <person name="Song Q."/>
            <person name="Yuan D."/>
            <person name="Jin S."/>
            <person name="Zhang L."/>
        </authorList>
    </citation>
    <scope>NUCLEOTIDE SEQUENCE [LARGE SCALE GENOMIC DNA]</scope>
    <source>
        <strain evidence="1">SQ_2022a</strain>
    </source>
</reference>
<keyword evidence="2" id="KW-1185">Reference proteome</keyword>
<gene>
    <name evidence="1" type="ORF">LOK49_LG01G00390</name>
</gene>
<comment type="caution">
    <text evidence="1">The sequence shown here is derived from an EMBL/GenBank/DDBJ whole genome shotgun (WGS) entry which is preliminary data.</text>
</comment>
<evidence type="ECO:0000313" key="1">
    <source>
        <dbReference type="EMBL" id="KAI8030909.1"/>
    </source>
</evidence>
<dbReference type="Proteomes" id="UP001060215">
    <property type="component" value="Chromosome 1"/>
</dbReference>
<proteinExistence type="predicted"/>
<protein>
    <submittedName>
        <fullName evidence="1">Acyl-CoA dehydrogenase IBR3</fullName>
    </submittedName>
</protein>
<name>A0ACC0J275_9ERIC</name>
<evidence type="ECO:0000313" key="2">
    <source>
        <dbReference type="Proteomes" id="UP001060215"/>
    </source>
</evidence>
<dbReference type="EMBL" id="CM045758">
    <property type="protein sequence ID" value="KAI8030909.1"/>
    <property type="molecule type" value="Genomic_DNA"/>
</dbReference>